<dbReference type="EMBL" id="JAEQBW010000006">
    <property type="protein sequence ID" value="MBK6266207.1"/>
    <property type="molecule type" value="Genomic_DNA"/>
</dbReference>
<dbReference type="AlphaFoldDB" id="A0A934X0E8"/>
<name>A0A934X0E8_9BACT</name>
<dbReference type="Proteomes" id="UP000611723">
    <property type="component" value="Unassembled WGS sequence"/>
</dbReference>
<feature type="transmembrane region" description="Helical" evidence="1">
    <location>
        <begin position="109"/>
        <end position="129"/>
    </location>
</feature>
<gene>
    <name evidence="2" type="ORF">JKA74_14270</name>
</gene>
<evidence type="ECO:0000313" key="3">
    <source>
        <dbReference type="Proteomes" id="UP000611723"/>
    </source>
</evidence>
<evidence type="ECO:0000313" key="2">
    <source>
        <dbReference type="EMBL" id="MBK6266207.1"/>
    </source>
</evidence>
<evidence type="ECO:0000256" key="1">
    <source>
        <dbReference type="SAM" id="Phobius"/>
    </source>
</evidence>
<feature type="transmembrane region" description="Helical" evidence="1">
    <location>
        <begin position="149"/>
        <end position="170"/>
    </location>
</feature>
<keyword evidence="3" id="KW-1185">Reference proteome</keyword>
<reference evidence="2" key="1">
    <citation type="submission" date="2021-01" db="EMBL/GenBank/DDBJ databases">
        <title>Marivirga aurantiaca sp. nov., isolated from intertidal surface sediments.</title>
        <authorList>
            <person name="Zhang M."/>
        </authorList>
    </citation>
    <scope>NUCLEOTIDE SEQUENCE</scope>
    <source>
        <strain evidence="2">S37H4</strain>
    </source>
</reference>
<feature type="transmembrane region" description="Helical" evidence="1">
    <location>
        <begin position="46"/>
        <end position="62"/>
    </location>
</feature>
<keyword evidence="1" id="KW-0472">Membrane</keyword>
<keyword evidence="1" id="KW-1133">Transmembrane helix</keyword>
<dbReference type="RefSeq" id="WP_201431884.1">
    <property type="nucleotide sequence ID" value="NZ_JAEQBW010000006.1"/>
</dbReference>
<organism evidence="2 3">
    <name type="scientific">Marivirga aurantiaca</name>
    <dbReference type="NCBI Taxonomy" id="2802615"/>
    <lineage>
        <taxon>Bacteria</taxon>
        <taxon>Pseudomonadati</taxon>
        <taxon>Bacteroidota</taxon>
        <taxon>Cytophagia</taxon>
        <taxon>Cytophagales</taxon>
        <taxon>Marivirgaceae</taxon>
        <taxon>Marivirga</taxon>
    </lineage>
</organism>
<feature type="transmembrane region" description="Helical" evidence="1">
    <location>
        <begin position="68"/>
        <end position="88"/>
    </location>
</feature>
<accession>A0A934X0E8</accession>
<keyword evidence="1" id="KW-0812">Transmembrane</keyword>
<sequence length="200" mass="22948">MEIGFIISSILLVAFAILATYDGLYLHLMKYRLPNYRQSKTEHITHTLRAILFPAILYFVFISSSPEYFYFGLLLVFIDIITVGIDAYSEENSRLWMGGLPRWEYILHLFVNGFHFATISVFLVLKIRLEAGSVVIVNGFEEVASYSAFSWLVINLIPGAIIVALLHLLLNFQKPRNSWNGLLDRFIKKPHSAKTMVKSR</sequence>
<comment type="caution">
    <text evidence="2">The sequence shown here is derived from an EMBL/GenBank/DDBJ whole genome shotgun (WGS) entry which is preliminary data.</text>
</comment>
<proteinExistence type="predicted"/>
<protein>
    <submittedName>
        <fullName evidence="2">Uncharacterized protein</fullName>
    </submittedName>
</protein>
<feature type="transmembrane region" description="Helical" evidence="1">
    <location>
        <begin position="6"/>
        <end position="26"/>
    </location>
</feature>